<sequence>MQKFTVEERVAIVELYFEHHRSTVETQRAFRRRFNVRNAPSAMTIRNLIVRFRQQGSVADLPRAGRPRSARTEENIEHVEVSIEDNEETSVRRRCTQLGLSRSSLHRILKHLRMFAYKIQLVHQLRPIDFRQRTEFAIRFQQLCREENDFLNKLIMSDEAHFHLNGFVNKHNSRFWGTENPRVIHERELHPIKCTVWCGVTSQCIIGPFFFEDEDGNAETVTGERYRDMLQTFLQPALENMPAMWFQQDGATAHTARATMALLREIFGHRIISRNSDIPYPARSPDLTAPDFFLWGYLKERVYANKPRTLDQLKQNIRNEIRILNPQMLAAVMQNALKRARMCQAENG</sequence>
<dbReference type="SUPFAM" id="SSF46689">
    <property type="entry name" value="Homeodomain-like"/>
    <property type="match status" value="1"/>
</dbReference>
<reference evidence="3 4" key="1">
    <citation type="submission" date="2019-01" db="EMBL/GenBank/DDBJ databases">
        <authorList>
            <person name="Sayadi A."/>
        </authorList>
    </citation>
    <scope>NUCLEOTIDE SEQUENCE [LARGE SCALE GENOMIC DNA]</scope>
</reference>
<feature type="non-terminal residue" evidence="3">
    <location>
        <position position="348"/>
    </location>
</feature>
<dbReference type="Gene3D" id="3.30.420.10">
    <property type="entry name" value="Ribonuclease H-like superfamily/Ribonuclease H"/>
    <property type="match status" value="1"/>
</dbReference>
<dbReference type="GO" id="GO:0005634">
    <property type="term" value="C:nucleus"/>
    <property type="evidence" value="ECO:0007669"/>
    <property type="project" value="UniProtKB-SubCell"/>
</dbReference>
<accession>A0A653CC85</accession>
<dbReference type="InterPro" id="IPR036397">
    <property type="entry name" value="RNaseH_sf"/>
</dbReference>
<dbReference type="Proteomes" id="UP000410492">
    <property type="component" value="Unassembled WGS sequence"/>
</dbReference>
<organism evidence="3 4">
    <name type="scientific">Callosobruchus maculatus</name>
    <name type="common">Southern cowpea weevil</name>
    <name type="synonym">Pulse bruchid</name>
    <dbReference type="NCBI Taxonomy" id="64391"/>
    <lineage>
        <taxon>Eukaryota</taxon>
        <taxon>Metazoa</taxon>
        <taxon>Ecdysozoa</taxon>
        <taxon>Arthropoda</taxon>
        <taxon>Hexapoda</taxon>
        <taxon>Insecta</taxon>
        <taxon>Pterygota</taxon>
        <taxon>Neoptera</taxon>
        <taxon>Endopterygota</taxon>
        <taxon>Coleoptera</taxon>
        <taxon>Polyphaga</taxon>
        <taxon>Cucujiformia</taxon>
        <taxon>Chrysomeloidea</taxon>
        <taxon>Chrysomelidae</taxon>
        <taxon>Bruchinae</taxon>
        <taxon>Bruchini</taxon>
        <taxon>Callosobruchus</taxon>
    </lineage>
</organism>
<evidence type="ECO:0000259" key="2">
    <source>
        <dbReference type="Pfam" id="PF16087"/>
    </source>
</evidence>
<dbReference type="GO" id="GO:0003676">
    <property type="term" value="F:nucleic acid binding"/>
    <property type="evidence" value="ECO:0007669"/>
    <property type="project" value="InterPro"/>
</dbReference>
<dbReference type="Pfam" id="PF16087">
    <property type="entry name" value="DUF4817"/>
    <property type="match status" value="1"/>
</dbReference>
<evidence type="ECO:0000313" key="4">
    <source>
        <dbReference type="Proteomes" id="UP000410492"/>
    </source>
</evidence>
<dbReference type="PANTHER" id="PTHR47326">
    <property type="entry name" value="TRANSPOSABLE ELEMENT TC3 TRANSPOSASE-LIKE PROTEIN"/>
    <property type="match status" value="1"/>
</dbReference>
<protein>
    <recommendedName>
        <fullName evidence="2">DUF4817 domain-containing protein</fullName>
    </recommendedName>
</protein>
<dbReference type="InterPro" id="IPR032135">
    <property type="entry name" value="DUF4817"/>
</dbReference>
<name>A0A653CC85_CALMS</name>
<keyword evidence="4" id="KW-1185">Reference proteome</keyword>
<comment type="subcellular location">
    <subcellularLocation>
        <location evidence="1">Nucleus</location>
    </subcellularLocation>
</comment>
<dbReference type="AlphaFoldDB" id="A0A653CC85"/>
<dbReference type="InterPro" id="IPR009057">
    <property type="entry name" value="Homeodomain-like_sf"/>
</dbReference>
<gene>
    <name evidence="3" type="ORF">CALMAC_LOCUS7967</name>
</gene>
<dbReference type="EMBL" id="CAACVG010007461">
    <property type="protein sequence ID" value="VEN45552.1"/>
    <property type="molecule type" value="Genomic_DNA"/>
</dbReference>
<evidence type="ECO:0000313" key="3">
    <source>
        <dbReference type="EMBL" id="VEN45552.1"/>
    </source>
</evidence>
<dbReference type="PANTHER" id="PTHR47326:SF1">
    <property type="entry name" value="HTH PSQ-TYPE DOMAIN-CONTAINING PROTEIN"/>
    <property type="match status" value="1"/>
</dbReference>
<feature type="domain" description="DUF4817" evidence="2">
    <location>
        <begin position="5"/>
        <end position="59"/>
    </location>
</feature>
<proteinExistence type="predicted"/>
<dbReference type="OrthoDB" id="548217at2759"/>
<evidence type="ECO:0000256" key="1">
    <source>
        <dbReference type="ARBA" id="ARBA00004123"/>
    </source>
</evidence>